<protein>
    <submittedName>
        <fullName evidence="1">Uncharacterized protein</fullName>
    </submittedName>
</protein>
<organism evidence="1 2">
    <name type="scientific">Toxocara canis</name>
    <name type="common">Canine roundworm</name>
    <dbReference type="NCBI Taxonomy" id="6265"/>
    <lineage>
        <taxon>Eukaryota</taxon>
        <taxon>Metazoa</taxon>
        <taxon>Ecdysozoa</taxon>
        <taxon>Nematoda</taxon>
        <taxon>Chromadorea</taxon>
        <taxon>Rhabditida</taxon>
        <taxon>Spirurina</taxon>
        <taxon>Ascaridomorpha</taxon>
        <taxon>Ascaridoidea</taxon>
        <taxon>Toxocaridae</taxon>
        <taxon>Toxocara</taxon>
    </lineage>
</organism>
<comment type="caution">
    <text evidence="1">The sequence shown here is derived from an EMBL/GenBank/DDBJ whole genome shotgun (WGS) entry which is preliminary data.</text>
</comment>
<gene>
    <name evidence="1" type="ORF">Tcan_01796</name>
</gene>
<reference evidence="1 2" key="1">
    <citation type="submission" date="2014-11" db="EMBL/GenBank/DDBJ databases">
        <title>Genetic blueprint of the zoonotic pathogen Toxocara canis.</title>
        <authorList>
            <person name="Zhu X.-Q."/>
            <person name="Korhonen P.K."/>
            <person name="Cai H."/>
            <person name="Young N.D."/>
            <person name="Nejsum P."/>
            <person name="von Samson-Himmelstjerna G."/>
            <person name="Boag P.R."/>
            <person name="Tan P."/>
            <person name="Li Q."/>
            <person name="Min J."/>
            <person name="Yang Y."/>
            <person name="Wang X."/>
            <person name="Fang X."/>
            <person name="Hall R.S."/>
            <person name="Hofmann A."/>
            <person name="Sternberg P.W."/>
            <person name="Jex A.R."/>
            <person name="Gasser R.B."/>
        </authorList>
    </citation>
    <scope>NUCLEOTIDE SEQUENCE [LARGE SCALE GENOMIC DNA]</scope>
    <source>
        <strain evidence="1">PN_DK_2014</strain>
    </source>
</reference>
<proteinExistence type="predicted"/>
<dbReference type="Proteomes" id="UP000031036">
    <property type="component" value="Unassembled WGS sequence"/>
</dbReference>
<accession>A0A0B2V1X1</accession>
<name>A0A0B2V1X1_TOXCA</name>
<evidence type="ECO:0000313" key="1">
    <source>
        <dbReference type="EMBL" id="KHN75469.1"/>
    </source>
</evidence>
<dbReference type="AlphaFoldDB" id="A0A0B2V1X1"/>
<feature type="non-terminal residue" evidence="1">
    <location>
        <position position="122"/>
    </location>
</feature>
<sequence length="122" mass="14900">MNRSNSRAEQNWMAVKEPLHLQPRIVDWLHHAIHMHRLSLFENFGRSTELFCEYRFFRNIDFFFGFRWLHRFNFLNAAQTLWMVRVYQHRLQSDHIELSARFGTTRTFLIIFSLPVLDTSQI</sequence>
<evidence type="ECO:0000313" key="2">
    <source>
        <dbReference type="Proteomes" id="UP000031036"/>
    </source>
</evidence>
<dbReference type="EMBL" id="JPKZ01002700">
    <property type="protein sequence ID" value="KHN75469.1"/>
    <property type="molecule type" value="Genomic_DNA"/>
</dbReference>
<keyword evidence="2" id="KW-1185">Reference proteome</keyword>